<dbReference type="PANTHER" id="PTHR11505">
    <property type="entry name" value="L1 TRANSPOSABLE ELEMENT-RELATED"/>
    <property type="match status" value="1"/>
</dbReference>
<evidence type="ECO:0000313" key="3">
    <source>
        <dbReference type="Proteomes" id="UP001497482"/>
    </source>
</evidence>
<name>A0AAV2JK03_KNICA</name>
<dbReference type="InterPro" id="IPR004244">
    <property type="entry name" value="Transposase_22"/>
</dbReference>
<evidence type="ECO:0000256" key="1">
    <source>
        <dbReference type="SAM" id="Coils"/>
    </source>
</evidence>
<dbReference type="EMBL" id="OZ035835">
    <property type="protein sequence ID" value="CAL1576701.1"/>
    <property type="molecule type" value="Genomic_DNA"/>
</dbReference>
<accession>A0AAV2JK03</accession>
<gene>
    <name evidence="2" type="ORF">KC01_LOCUS8112</name>
</gene>
<keyword evidence="1" id="KW-0175">Coiled coil</keyword>
<evidence type="ECO:0000313" key="2">
    <source>
        <dbReference type="EMBL" id="CAL1576701.1"/>
    </source>
</evidence>
<dbReference type="Gene3D" id="3.30.70.1820">
    <property type="entry name" value="L1 transposable element, RRM domain"/>
    <property type="match status" value="1"/>
</dbReference>
<organism evidence="2 3">
    <name type="scientific">Knipowitschia caucasica</name>
    <name type="common">Caucasian dwarf goby</name>
    <name type="synonym">Pomatoschistus caucasicus</name>
    <dbReference type="NCBI Taxonomy" id="637954"/>
    <lineage>
        <taxon>Eukaryota</taxon>
        <taxon>Metazoa</taxon>
        <taxon>Chordata</taxon>
        <taxon>Craniata</taxon>
        <taxon>Vertebrata</taxon>
        <taxon>Euteleostomi</taxon>
        <taxon>Actinopterygii</taxon>
        <taxon>Neopterygii</taxon>
        <taxon>Teleostei</taxon>
        <taxon>Neoteleostei</taxon>
        <taxon>Acanthomorphata</taxon>
        <taxon>Gobiaria</taxon>
        <taxon>Gobiiformes</taxon>
        <taxon>Gobioidei</taxon>
        <taxon>Gobiidae</taxon>
        <taxon>Gobiinae</taxon>
        <taxon>Knipowitschia</taxon>
    </lineage>
</organism>
<sequence length="194" mass="22392">MPGRKVRKSTGIVKQRRNEDVGLAEELAGAEELTGSEEELAEELTSDTVRVGQKMSDLDTVLREIREFRRETVESLNAIREDIRKANCRIDVTEKRIGDTEERIQYKEEATCELIQFWKKLKEKQVDQEGRARRDNVRLHGIKEGAEKDAESVSAFVETLLKEKLELPVAYKLGVERAHRSLGPRQRMVYLRDP</sequence>
<reference evidence="2 3" key="1">
    <citation type="submission" date="2024-04" db="EMBL/GenBank/DDBJ databases">
        <authorList>
            <person name="Waldvogel A.-M."/>
            <person name="Schoenle A."/>
        </authorList>
    </citation>
    <scope>NUCLEOTIDE SEQUENCE [LARGE SCALE GENOMIC DNA]</scope>
</reference>
<dbReference type="AlphaFoldDB" id="A0AAV2JK03"/>
<feature type="coiled-coil region" evidence="1">
    <location>
        <begin position="76"/>
        <end position="103"/>
    </location>
</feature>
<keyword evidence="3" id="KW-1185">Reference proteome</keyword>
<dbReference type="Proteomes" id="UP001497482">
    <property type="component" value="Chromosome 13"/>
</dbReference>
<proteinExistence type="predicted"/>
<protein>
    <submittedName>
        <fullName evidence="2">Uncharacterized protein</fullName>
    </submittedName>
</protein>